<dbReference type="Pfam" id="PF02620">
    <property type="entry name" value="YceD"/>
    <property type="match status" value="1"/>
</dbReference>
<dbReference type="EMBL" id="ABQC02000004">
    <property type="protein sequence ID" value="EDY97044.1"/>
    <property type="molecule type" value="Genomic_DNA"/>
</dbReference>
<comment type="caution">
    <text evidence="2">The sequence shown here is derived from an EMBL/GenBank/DDBJ whole genome shotgun (WGS) entry which is preliminary data.</text>
</comment>
<name>B5CUQ4_PHOPM</name>
<proteinExistence type="predicted"/>
<dbReference type="AlphaFoldDB" id="B5CUQ4"/>
<evidence type="ECO:0000256" key="1">
    <source>
        <dbReference type="SAM" id="MobiDB-lite"/>
    </source>
</evidence>
<protein>
    <submittedName>
        <fullName evidence="2">Putative ACR, COG1399</fullName>
    </submittedName>
</protein>
<gene>
    <name evidence="2" type="ORF">BACPLE_00427</name>
</gene>
<evidence type="ECO:0000313" key="2">
    <source>
        <dbReference type="EMBL" id="EDY97044.1"/>
    </source>
</evidence>
<accession>B5CUQ4</accession>
<reference evidence="2 3" key="2">
    <citation type="submission" date="2008-08" db="EMBL/GenBank/DDBJ databases">
        <authorList>
            <person name="Fulton L."/>
            <person name="Clifton S."/>
            <person name="Fulton B."/>
            <person name="Xu J."/>
            <person name="Minx P."/>
            <person name="Pepin K.H."/>
            <person name="Johnson M."/>
            <person name="Thiruvilangam P."/>
            <person name="Bhonagiri V."/>
            <person name="Nash W.E."/>
            <person name="Mardis E.R."/>
            <person name="Wilson R.K."/>
        </authorList>
    </citation>
    <scope>NUCLEOTIDE SEQUENCE [LARGE SCALE GENOMIC DNA]</scope>
    <source>
        <strain evidence="3">DSM 17135 / JCM 12973 / M2</strain>
    </source>
</reference>
<organism evidence="2 3">
    <name type="scientific">Phocaeicola plebeius (strain DSM 17135 / JCM 12973 / CCUG 54634 / M2)</name>
    <name type="common">Bacteroides plebeius</name>
    <dbReference type="NCBI Taxonomy" id="484018"/>
    <lineage>
        <taxon>Bacteria</taxon>
        <taxon>Pseudomonadati</taxon>
        <taxon>Bacteroidota</taxon>
        <taxon>Bacteroidia</taxon>
        <taxon>Bacteroidales</taxon>
        <taxon>Bacteroidaceae</taxon>
        <taxon>Phocaeicola</taxon>
    </lineage>
</organism>
<dbReference type="HOGENOM" id="CLU_094155_0_0_10"/>
<evidence type="ECO:0000313" key="3">
    <source>
        <dbReference type="Proteomes" id="UP000003452"/>
    </source>
</evidence>
<feature type="compositionally biased region" description="Acidic residues" evidence="1">
    <location>
        <begin position="153"/>
        <end position="171"/>
    </location>
</feature>
<sequence length="191" mass="21970">MGKLATYKIELKNMKENSAHYEFSLTNQFFADIDAPEIQKGKLQVQLDVKKTMGIYVLNFHIEGSVVVPCDRCLDDMELPVETDDTLKVKLGLEFSDEDDMVIVPEEDGYINVAWFMYEFIALSIPMKHVHAPGKCNKGMMGALNKHLRTSADEEDEMDDFLDEEEMTDEPSEAREIDPRWNELKKILDNN</sequence>
<dbReference type="eggNOG" id="COG1399">
    <property type="taxonomic scope" value="Bacteria"/>
</dbReference>
<feature type="region of interest" description="Disordered" evidence="1">
    <location>
        <begin position="152"/>
        <end position="176"/>
    </location>
</feature>
<dbReference type="InterPro" id="IPR003772">
    <property type="entry name" value="YceD"/>
</dbReference>
<dbReference type="Proteomes" id="UP000003452">
    <property type="component" value="Unassembled WGS sequence"/>
</dbReference>
<reference evidence="2 3" key="1">
    <citation type="submission" date="2008-08" db="EMBL/GenBank/DDBJ databases">
        <title>Draft genome sequence of Bacteroides plebeius (DSM 17135).</title>
        <authorList>
            <person name="Sudarsanam P."/>
            <person name="Ley R."/>
            <person name="Guruge J."/>
            <person name="Turnbaugh P.J."/>
            <person name="Mahowald M."/>
            <person name="Liep D."/>
            <person name="Gordon J."/>
        </authorList>
    </citation>
    <scope>NUCLEOTIDE SEQUENCE [LARGE SCALE GENOMIC DNA]</scope>
    <source>
        <strain evidence="3">DSM 17135 / JCM 12973 / M2</strain>
    </source>
</reference>